<comment type="catalytic activity">
    <reaction evidence="7 8">
        <text>[thioredoxin]-disulfide + L-methionine + H2O = L-methionine (S)-S-oxide + [thioredoxin]-dithiol</text>
        <dbReference type="Rhea" id="RHEA:19993"/>
        <dbReference type="Rhea" id="RHEA-COMP:10698"/>
        <dbReference type="Rhea" id="RHEA-COMP:10700"/>
        <dbReference type="ChEBI" id="CHEBI:15377"/>
        <dbReference type="ChEBI" id="CHEBI:29950"/>
        <dbReference type="ChEBI" id="CHEBI:50058"/>
        <dbReference type="ChEBI" id="CHEBI:57844"/>
        <dbReference type="ChEBI" id="CHEBI:58772"/>
        <dbReference type="EC" id="1.8.4.11"/>
    </reaction>
</comment>
<dbReference type="RefSeq" id="WP_106645939.1">
    <property type="nucleotide sequence ID" value="NZ_BMGO01000001.1"/>
</dbReference>
<keyword evidence="10" id="KW-1185">Reference proteome</keyword>
<reference evidence="9 10" key="1">
    <citation type="submission" date="2017-12" db="EMBL/GenBank/DDBJ databases">
        <title>Kangiella profundi FT102 completed genome.</title>
        <authorList>
            <person name="Xu J."/>
            <person name="Wang J."/>
            <person name="Lu Y."/>
        </authorList>
    </citation>
    <scope>NUCLEOTIDE SEQUENCE [LARGE SCALE GENOMIC DNA]</scope>
    <source>
        <strain evidence="9 10">FT102</strain>
    </source>
</reference>
<keyword evidence="3" id="KW-0511">Multifunctional enzyme</keyword>
<dbReference type="EMBL" id="CP025120">
    <property type="protein sequence ID" value="AUD78031.1"/>
    <property type="molecule type" value="Genomic_DNA"/>
</dbReference>
<dbReference type="InterPro" id="IPR011057">
    <property type="entry name" value="Mss4-like_sf"/>
</dbReference>
<dbReference type="GO" id="GO:0033743">
    <property type="term" value="F:peptide-methionine (R)-S-oxide reductase activity"/>
    <property type="evidence" value="ECO:0007669"/>
    <property type="project" value="UniProtKB-EC"/>
</dbReference>
<dbReference type="Gene3D" id="3.30.1060.10">
    <property type="entry name" value="Peptide methionine sulphoxide reductase MsrA"/>
    <property type="match status" value="1"/>
</dbReference>
<dbReference type="PANTHER" id="PTHR42799:SF2">
    <property type="entry name" value="MITOCHONDRIAL PEPTIDE METHIONINE SULFOXIDE REDUCTASE"/>
    <property type="match status" value="1"/>
</dbReference>
<name>A0A2K9AS93_9GAMM</name>
<dbReference type="AlphaFoldDB" id="A0A2K9AS93"/>
<dbReference type="GO" id="GO:0005737">
    <property type="term" value="C:cytoplasm"/>
    <property type="evidence" value="ECO:0007669"/>
    <property type="project" value="TreeGrafter"/>
</dbReference>
<dbReference type="HAMAP" id="MF_01401">
    <property type="entry name" value="MsrA"/>
    <property type="match status" value="1"/>
</dbReference>
<dbReference type="InterPro" id="IPR012336">
    <property type="entry name" value="Thioredoxin-like_fold"/>
</dbReference>
<dbReference type="InterPro" id="IPR036509">
    <property type="entry name" value="Met_Sox_Rdtase_MsrA_sf"/>
</dbReference>
<evidence type="ECO:0000256" key="7">
    <source>
        <dbReference type="ARBA" id="ARBA00048782"/>
    </source>
</evidence>
<dbReference type="SUPFAM" id="SSF51316">
    <property type="entry name" value="Mss4-like"/>
    <property type="match status" value="1"/>
</dbReference>
<gene>
    <name evidence="8" type="primary">msrA</name>
    <name evidence="9" type="ORF">CW740_01740</name>
</gene>
<dbReference type="PANTHER" id="PTHR42799">
    <property type="entry name" value="MITOCHONDRIAL PEPTIDE METHIONINE SULFOXIDE REDUCTASE"/>
    <property type="match status" value="1"/>
</dbReference>
<comment type="catalytic activity">
    <reaction evidence="6">
        <text>L-methionyl-[protein] + [thioredoxin]-disulfide + H2O = L-methionyl-(R)-S-oxide-[protein] + [thioredoxin]-dithiol</text>
        <dbReference type="Rhea" id="RHEA:24164"/>
        <dbReference type="Rhea" id="RHEA-COMP:10698"/>
        <dbReference type="Rhea" id="RHEA-COMP:10700"/>
        <dbReference type="Rhea" id="RHEA-COMP:12313"/>
        <dbReference type="Rhea" id="RHEA-COMP:12314"/>
        <dbReference type="ChEBI" id="CHEBI:15377"/>
        <dbReference type="ChEBI" id="CHEBI:16044"/>
        <dbReference type="ChEBI" id="CHEBI:29950"/>
        <dbReference type="ChEBI" id="CHEBI:45764"/>
        <dbReference type="ChEBI" id="CHEBI:50058"/>
        <dbReference type="EC" id="1.8.4.12"/>
    </reaction>
</comment>
<evidence type="ECO:0000313" key="9">
    <source>
        <dbReference type="EMBL" id="AUD78031.1"/>
    </source>
</evidence>
<dbReference type="PROSITE" id="PS51790">
    <property type="entry name" value="MSRB"/>
    <property type="match status" value="1"/>
</dbReference>
<evidence type="ECO:0000313" key="10">
    <source>
        <dbReference type="Proteomes" id="UP000232693"/>
    </source>
</evidence>
<sequence length="443" mass="49756">MKNILIFIITVLVVAGLAFVMMRAQSASLSKQPFIDKEKPANLEQDMPATKQVDTIVLGEGCFWGAEKRLEALPGVIDAEVGYADGRGHEPTYAEITKAKHKFNPDNYAEVVKVTFNPQQISLETIIKDYFESHDPTQLNRQGNDVGTQYRSTILTNSPEQEKIANRLKDEFQVLMSKAGYGKIVTVIKPLDKFHPAEDYHQDYLRKNPNGYCPDFSTGVTFDSKPESEKIDNSALLTGKQIVIVDSQDYCPYCEKFKKDVANDYQGTIPMTFRYASQLDGLEIKTPTWATPTILFLENGKEVLGYQGYLSAKEFYKALGYFKLGDSEAFNVAFQKGTDGRFCKEYEIFKNTPDGVFVDKLSGQPLFDTRDRFNSGTGWLSFTKPVDGSVTYHEDNSFGMQRTEIRSASTGIHLGHVFNDGPNGKPRYCINATVLEFVPRANL</sequence>
<accession>A0A2K9AS93</accession>
<dbReference type="InterPro" id="IPR036249">
    <property type="entry name" value="Thioredoxin-like_sf"/>
</dbReference>
<comment type="catalytic activity">
    <reaction evidence="5 8">
        <text>L-methionyl-[protein] + [thioredoxin]-disulfide + H2O = L-methionyl-(S)-S-oxide-[protein] + [thioredoxin]-dithiol</text>
        <dbReference type="Rhea" id="RHEA:14217"/>
        <dbReference type="Rhea" id="RHEA-COMP:10698"/>
        <dbReference type="Rhea" id="RHEA-COMP:10700"/>
        <dbReference type="Rhea" id="RHEA-COMP:12313"/>
        <dbReference type="Rhea" id="RHEA-COMP:12315"/>
        <dbReference type="ChEBI" id="CHEBI:15377"/>
        <dbReference type="ChEBI" id="CHEBI:16044"/>
        <dbReference type="ChEBI" id="CHEBI:29950"/>
        <dbReference type="ChEBI" id="CHEBI:44120"/>
        <dbReference type="ChEBI" id="CHEBI:50058"/>
        <dbReference type="EC" id="1.8.4.11"/>
    </reaction>
</comment>
<dbReference type="OrthoDB" id="4174719at2"/>
<dbReference type="Pfam" id="PF01625">
    <property type="entry name" value="PMSR"/>
    <property type="match status" value="1"/>
</dbReference>
<feature type="active site" evidence="8">
    <location>
        <position position="62"/>
    </location>
</feature>
<dbReference type="NCBIfam" id="TIGR00357">
    <property type="entry name" value="peptide-methionine (R)-S-oxide reductase MsrB"/>
    <property type="match status" value="1"/>
</dbReference>
<dbReference type="EC" id="1.8.4.11" evidence="8"/>
<evidence type="ECO:0000256" key="6">
    <source>
        <dbReference type="ARBA" id="ARBA00048488"/>
    </source>
</evidence>
<dbReference type="GO" id="GO:0033744">
    <property type="term" value="F:L-methionine:thioredoxin-disulfide S-oxidoreductase activity"/>
    <property type="evidence" value="ECO:0007669"/>
    <property type="project" value="RHEA"/>
</dbReference>
<dbReference type="NCBIfam" id="TIGR00401">
    <property type="entry name" value="msrA"/>
    <property type="match status" value="1"/>
</dbReference>
<evidence type="ECO:0000256" key="3">
    <source>
        <dbReference type="ARBA" id="ARBA00023268"/>
    </source>
</evidence>
<dbReference type="InterPro" id="IPR050162">
    <property type="entry name" value="MsrA_MetSO_reductase"/>
</dbReference>
<dbReference type="InterPro" id="IPR002569">
    <property type="entry name" value="Met_Sox_Rdtase_MsrA_dom"/>
</dbReference>
<comment type="similarity">
    <text evidence="1 8">Belongs to the MsrA Met sulfoxide reductase family.</text>
</comment>
<evidence type="ECO:0000256" key="1">
    <source>
        <dbReference type="ARBA" id="ARBA00005591"/>
    </source>
</evidence>
<keyword evidence="2 8" id="KW-0560">Oxidoreductase</keyword>
<dbReference type="Proteomes" id="UP000232693">
    <property type="component" value="Chromosome"/>
</dbReference>
<dbReference type="GO" id="GO:0008113">
    <property type="term" value="F:peptide-methionine (S)-S-oxide reductase activity"/>
    <property type="evidence" value="ECO:0007669"/>
    <property type="project" value="UniProtKB-UniRule"/>
</dbReference>
<dbReference type="GO" id="GO:0034599">
    <property type="term" value="P:cellular response to oxidative stress"/>
    <property type="evidence" value="ECO:0007669"/>
    <property type="project" value="TreeGrafter"/>
</dbReference>
<protein>
    <recommendedName>
        <fullName evidence="8">Peptide methionine sulfoxide reductase MsrA</fullName>
        <shortName evidence="8">Protein-methionine-S-oxide reductase</shortName>
        <ecNumber evidence="8">1.8.4.11</ecNumber>
    </recommendedName>
    <alternativeName>
        <fullName evidence="8">Peptide-methionine (S)-S-oxide reductase</fullName>
        <shortName evidence="8">Peptide Met(O) reductase</shortName>
    </alternativeName>
</protein>
<dbReference type="KEGG" id="kpd:CW740_01740"/>
<dbReference type="SUPFAM" id="SSF52833">
    <property type="entry name" value="Thioredoxin-like"/>
    <property type="match status" value="1"/>
</dbReference>
<evidence type="ECO:0000256" key="5">
    <source>
        <dbReference type="ARBA" id="ARBA00047806"/>
    </source>
</evidence>
<dbReference type="Gene3D" id="3.40.30.10">
    <property type="entry name" value="Glutaredoxin"/>
    <property type="match status" value="1"/>
</dbReference>
<dbReference type="Pfam" id="PF01641">
    <property type="entry name" value="SelR"/>
    <property type="match status" value="1"/>
</dbReference>
<evidence type="ECO:0000256" key="2">
    <source>
        <dbReference type="ARBA" id="ARBA00023002"/>
    </source>
</evidence>
<dbReference type="SUPFAM" id="SSF55068">
    <property type="entry name" value="Peptide methionine sulfoxide reductase"/>
    <property type="match status" value="1"/>
</dbReference>
<evidence type="ECO:0000256" key="8">
    <source>
        <dbReference type="HAMAP-Rule" id="MF_01401"/>
    </source>
</evidence>
<comment type="function">
    <text evidence="4 8">Has an important function as a repair enzyme for proteins that have been inactivated by oxidation. Catalyzes the reversible oxidation-reduction of methionine sulfoxide in proteins to methionine.</text>
</comment>
<dbReference type="Pfam" id="PF13098">
    <property type="entry name" value="Thioredoxin_2"/>
    <property type="match status" value="1"/>
</dbReference>
<dbReference type="InterPro" id="IPR002579">
    <property type="entry name" value="Met_Sox_Rdtase_MsrB_dom"/>
</dbReference>
<dbReference type="Gene3D" id="2.170.150.20">
    <property type="entry name" value="Peptide methionine sulfoxide reductase"/>
    <property type="match status" value="1"/>
</dbReference>
<proteinExistence type="inferred from homology"/>
<evidence type="ECO:0000256" key="4">
    <source>
        <dbReference type="ARBA" id="ARBA00024679"/>
    </source>
</evidence>
<organism evidence="9 10">
    <name type="scientific">Kangiella profundi</name>
    <dbReference type="NCBI Taxonomy" id="1561924"/>
    <lineage>
        <taxon>Bacteria</taxon>
        <taxon>Pseudomonadati</taxon>
        <taxon>Pseudomonadota</taxon>
        <taxon>Gammaproteobacteria</taxon>
        <taxon>Kangiellales</taxon>
        <taxon>Kangiellaceae</taxon>
        <taxon>Kangiella</taxon>
    </lineage>
</organism>